<dbReference type="Pfam" id="PF21787">
    <property type="entry name" value="TNP-like_RNaseH_N"/>
    <property type="match status" value="1"/>
</dbReference>
<dbReference type="InterPro" id="IPR006612">
    <property type="entry name" value="THAP_Znf"/>
</dbReference>
<feature type="region of interest" description="Disordered" evidence="6">
    <location>
        <begin position="95"/>
        <end position="123"/>
    </location>
</feature>
<name>A0A131YL75_RHIAP</name>
<dbReference type="Pfam" id="PF05485">
    <property type="entry name" value="THAP"/>
    <property type="match status" value="1"/>
</dbReference>
<dbReference type="SMART" id="SM00980">
    <property type="entry name" value="THAP"/>
    <property type="match status" value="1"/>
</dbReference>
<dbReference type="SMART" id="SM00692">
    <property type="entry name" value="DM3"/>
    <property type="match status" value="1"/>
</dbReference>
<keyword evidence="2 5" id="KW-0863">Zinc-finger</keyword>
<dbReference type="InterPro" id="IPR048365">
    <property type="entry name" value="TNP-like_RNaseH_N"/>
</dbReference>
<dbReference type="PANTHER" id="PTHR47577">
    <property type="entry name" value="THAP DOMAIN-CONTAINING PROTEIN 6"/>
    <property type="match status" value="1"/>
</dbReference>
<evidence type="ECO:0000256" key="3">
    <source>
        <dbReference type="ARBA" id="ARBA00022833"/>
    </source>
</evidence>
<evidence type="ECO:0000256" key="5">
    <source>
        <dbReference type="PROSITE-ProRule" id="PRU00309"/>
    </source>
</evidence>
<organism evidence="8">
    <name type="scientific">Rhipicephalus appendiculatus</name>
    <name type="common">Brown ear tick</name>
    <dbReference type="NCBI Taxonomy" id="34631"/>
    <lineage>
        <taxon>Eukaryota</taxon>
        <taxon>Metazoa</taxon>
        <taxon>Ecdysozoa</taxon>
        <taxon>Arthropoda</taxon>
        <taxon>Chelicerata</taxon>
        <taxon>Arachnida</taxon>
        <taxon>Acari</taxon>
        <taxon>Parasitiformes</taxon>
        <taxon>Ixodida</taxon>
        <taxon>Ixodoidea</taxon>
        <taxon>Ixodidae</taxon>
        <taxon>Rhipicephalinae</taxon>
        <taxon>Rhipicephalus</taxon>
        <taxon>Rhipicephalus</taxon>
    </lineage>
</organism>
<evidence type="ECO:0000259" key="7">
    <source>
        <dbReference type="PROSITE" id="PS50950"/>
    </source>
</evidence>
<keyword evidence="1" id="KW-0479">Metal-binding</keyword>
<reference evidence="8" key="1">
    <citation type="journal article" date="2016" name="Ticks Tick Borne Dis.">
        <title>De novo assembly and annotation of the salivary gland transcriptome of Rhipicephalus appendiculatus male and female ticks during blood feeding.</title>
        <authorList>
            <person name="de Castro M.H."/>
            <person name="de Klerk D."/>
            <person name="Pienaar R."/>
            <person name="Latif A.A."/>
            <person name="Rees D.J."/>
            <person name="Mans B.J."/>
        </authorList>
    </citation>
    <scope>NUCLEOTIDE SEQUENCE</scope>
    <source>
        <tissue evidence="8">Salivary glands</tissue>
    </source>
</reference>
<evidence type="ECO:0000313" key="8">
    <source>
        <dbReference type="EMBL" id="JAP79252.1"/>
    </source>
</evidence>
<proteinExistence type="predicted"/>
<dbReference type="PROSITE" id="PS50950">
    <property type="entry name" value="ZF_THAP"/>
    <property type="match status" value="1"/>
</dbReference>
<dbReference type="PANTHER" id="PTHR47577:SF2">
    <property type="entry name" value="THAP DOMAIN CONTAINING 9"/>
    <property type="match status" value="1"/>
</dbReference>
<evidence type="ECO:0000256" key="4">
    <source>
        <dbReference type="ARBA" id="ARBA00023125"/>
    </source>
</evidence>
<sequence length="736" mass="82754">MEQARDTFSFETMITEEEGVKCSVPACENVDVEGCGIVFHRFPISRPVILKKWLIQLQREDWTPTIEDRICNDHFDLRWFSDKNGEKVLRWQATPTIDVPGPRDCGEDSSANGTPRERVTRLPRGSRKTAALYLLPDVHFEGVPQRSYLDRPKLSQELSDPDEPEAAPCRSYVRKKKRPHESVQVTPDAKRPPSPIGLVMRKPIDSLQDIVNGLRESGKLTPLLTNLLEKVCSSTSQEEMDRILRDYRASSTKAAVVKTVGYPRALRSLALTLLCFSLEAYEDVQKLYDVAIPPVPVARAWMSNTTCGPGFPGAVYENIREKATTSPSGRLLCTLIVDDMSIRKEISHDGRNVRGYIDFGTTVEDDSLPAARNVLVFVVVSLQLDWKAPCAYFFIDDLSDRDMAGLLRLCISKLHDVRADVVAVTFGGPTFNAGLLRELGADPSPESMRPWFPHPEQPDAKVHVVFDARQMQALVKTSLALLHRICDSTASEIRWNYVMELHRAQAFIYPAGHRFATVDWDELLMRVSLSEPVLGLNFANGIEFCGRALQMPQFRGCEATIRFIKTFHQLTQMLRSTAVTQAYGAPLERENVDCWKPFLESCKTYISNLTDIHGSPITSTNRKTPYLAFLVTIESLLSMCSTLLLGEEGDNSSPPPLDKLLTGCTSQDHAEELFAAIRKAARRERLNATLFRMAIRKVLACNDGPERRSKHKPLRRGVLCALQKFCEKYKLPLALS</sequence>
<dbReference type="InterPro" id="IPR048366">
    <property type="entry name" value="TNP-like_GBD"/>
</dbReference>
<evidence type="ECO:0000256" key="2">
    <source>
        <dbReference type="ARBA" id="ARBA00022771"/>
    </source>
</evidence>
<dbReference type="AlphaFoldDB" id="A0A131YL75"/>
<dbReference type="GO" id="GO:0008270">
    <property type="term" value="F:zinc ion binding"/>
    <property type="evidence" value="ECO:0007669"/>
    <property type="project" value="UniProtKB-KW"/>
</dbReference>
<dbReference type="SUPFAM" id="SSF57716">
    <property type="entry name" value="Glucocorticoid receptor-like (DNA-binding domain)"/>
    <property type="match status" value="1"/>
</dbReference>
<feature type="region of interest" description="Disordered" evidence="6">
    <location>
        <begin position="155"/>
        <end position="197"/>
    </location>
</feature>
<evidence type="ECO:0000256" key="6">
    <source>
        <dbReference type="SAM" id="MobiDB-lite"/>
    </source>
</evidence>
<keyword evidence="4 5" id="KW-0238">DNA-binding</keyword>
<dbReference type="GO" id="GO:0003677">
    <property type="term" value="F:DNA binding"/>
    <property type="evidence" value="ECO:0007669"/>
    <property type="project" value="UniProtKB-UniRule"/>
</dbReference>
<keyword evidence="3" id="KW-0862">Zinc</keyword>
<feature type="domain" description="THAP-type" evidence="7">
    <location>
        <begin position="13"/>
        <end position="98"/>
    </location>
</feature>
<dbReference type="EMBL" id="GEDV01009305">
    <property type="protein sequence ID" value="JAP79252.1"/>
    <property type="molecule type" value="Transcribed_RNA"/>
</dbReference>
<evidence type="ECO:0000256" key="1">
    <source>
        <dbReference type="ARBA" id="ARBA00022723"/>
    </source>
</evidence>
<dbReference type="Pfam" id="PF21788">
    <property type="entry name" value="TNP-like_GBD"/>
    <property type="match status" value="1"/>
</dbReference>
<protein>
    <submittedName>
        <fullName evidence="8">THAP domain-containing protein 9</fullName>
    </submittedName>
</protein>
<accession>A0A131YL75</accession>